<proteinExistence type="predicted"/>
<keyword evidence="2" id="KW-1185">Reference proteome</keyword>
<evidence type="ECO:0000313" key="2">
    <source>
        <dbReference type="Proteomes" id="UP000269396"/>
    </source>
</evidence>
<protein>
    <submittedName>
        <fullName evidence="1">Uncharacterized protein</fullName>
    </submittedName>
</protein>
<sequence length="48" mass="5743">MILSISVEHLHIWSLKLSFVCQADFLMKYFIIKKVENLLRKSAHLRQN</sequence>
<dbReference type="Proteomes" id="UP000269396">
    <property type="component" value="Unassembled WGS sequence"/>
</dbReference>
<dbReference type="EMBL" id="UZAL01000512">
    <property type="protein sequence ID" value="VDO71247.1"/>
    <property type="molecule type" value="Genomic_DNA"/>
</dbReference>
<evidence type="ECO:0000313" key="1">
    <source>
        <dbReference type="EMBL" id="VDO71247.1"/>
    </source>
</evidence>
<dbReference type="AlphaFoldDB" id="A0A3P7YFA6"/>
<accession>A0A3P7YFA6</accession>
<organism evidence="1 2">
    <name type="scientific">Schistosoma mattheei</name>
    <dbReference type="NCBI Taxonomy" id="31246"/>
    <lineage>
        <taxon>Eukaryota</taxon>
        <taxon>Metazoa</taxon>
        <taxon>Spiralia</taxon>
        <taxon>Lophotrochozoa</taxon>
        <taxon>Platyhelminthes</taxon>
        <taxon>Trematoda</taxon>
        <taxon>Digenea</taxon>
        <taxon>Strigeidida</taxon>
        <taxon>Schistosomatoidea</taxon>
        <taxon>Schistosomatidae</taxon>
        <taxon>Schistosoma</taxon>
    </lineage>
</organism>
<name>A0A3P7YFA6_9TREM</name>
<reference evidence="1 2" key="1">
    <citation type="submission" date="2018-11" db="EMBL/GenBank/DDBJ databases">
        <authorList>
            <consortium name="Pathogen Informatics"/>
        </authorList>
    </citation>
    <scope>NUCLEOTIDE SEQUENCE [LARGE SCALE GENOMIC DNA]</scope>
    <source>
        <strain>Denwood</strain>
        <strain evidence="2">Zambia</strain>
    </source>
</reference>
<gene>
    <name evidence="1" type="ORF">SMTD_LOCUS566</name>
</gene>